<dbReference type="RefSeq" id="WP_021643855.1">
    <property type="nucleotide sequence ID" value="NZ_JAQLGH010000025.1"/>
</dbReference>
<organism evidence="1 2">
    <name type="scientific">Clostridium symbiosum</name>
    <name type="common">Bacteroides symbiosus</name>
    <dbReference type="NCBI Taxonomy" id="1512"/>
    <lineage>
        <taxon>Bacteria</taxon>
        <taxon>Bacillati</taxon>
        <taxon>Bacillota</taxon>
        <taxon>Clostridia</taxon>
        <taxon>Lachnospirales</taxon>
        <taxon>Lachnospiraceae</taxon>
        <taxon>Otoolea</taxon>
    </lineage>
</organism>
<name>A0AAW6AUS0_CLOSY</name>
<dbReference type="Proteomes" id="UP001300871">
    <property type="component" value="Unassembled WGS sequence"/>
</dbReference>
<comment type="caution">
    <text evidence="1">The sequence shown here is derived from an EMBL/GenBank/DDBJ whole genome shotgun (WGS) entry which is preliminary data.</text>
</comment>
<dbReference type="EMBL" id="JAQLGM010000026">
    <property type="protein sequence ID" value="MDB2000848.1"/>
    <property type="molecule type" value="Genomic_DNA"/>
</dbReference>
<sequence length="55" mass="6303">MAVVEIIKDGETTIIFHDDYCKDTTKEEIESIMRHIAKIALPHMKAAMKREENTG</sequence>
<reference evidence="1" key="1">
    <citation type="submission" date="2023-01" db="EMBL/GenBank/DDBJ databases">
        <title>Human gut microbiome strain richness.</title>
        <authorList>
            <person name="Chen-Liaw A."/>
        </authorList>
    </citation>
    <scope>NUCLEOTIDE SEQUENCE</scope>
    <source>
        <strain evidence="1">B1_m1001713B170214d0_201011</strain>
    </source>
</reference>
<gene>
    <name evidence="1" type="ORF">PM006_11610</name>
</gene>
<proteinExistence type="predicted"/>
<evidence type="ECO:0000313" key="1">
    <source>
        <dbReference type="EMBL" id="MDB2000848.1"/>
    </source>
</evidence>
<protein>
    <submittedName>
        <fullName evidence="1">Uncharacterized protein</fullName>
    </submittedName>
</protein>
<evidence type="ECO:0000313" key="2">
    <source>
        <dbReference type="Proteomes" id="UP001300871"/>
    </source>
</evidence>
<accession>A0AAW6AUS0</accession>
<dbReference type="AlphaFoldDB" id="A0AAW6AUS0"/>